<reference evidence="2" key="1">
    <citation type="submission" date="2020-10" db="EMBL/GenBank/DDBJ databases">
        <authorList>
            <person name="Gilroy R."/>
        </authorList>
    </citation>
    <scope>NUCLEOTIDE SEQUENCE</scope>
    <source>
        <strain evidence="2">B1-15692</strain>
    </source>
</reference>
<sequence>MITSEEPKVSATGRYGTMETCRKLGVCKDTLRRYRSEHKIRCGYRKENGKVFYTGAEILRFWRATV</sequence>
<dbReference type="Proteomes" id="UP000823660">
    <property type="component" value="Unassembled WGS sequence"/>
</dbReference>
<dbReference type="InterPro" id="IPR041657">
    <property type="entry name" value="HTH_17"/>
</dbReference>
<dbReference type="EMBL" id="JADIMH010000031">
    <property type="protein sequence ID" value="MBO8467190.1"/>
    <property type="molecule type" value="Genomic_DNA"/>
</dbReference>
<accession>A0A9D9I7K1</accession>
<dbReference type="InterPro" id="IPR009061">
    <property type="entry name" value="DNA-bd_dom_put_sf"/>
</dbReference>
<dbReference type="SUPFAM" id="SSF46955">
    <property type="entry name" value="Putative DNA-binding domain"/>
    <property type="match status" value="1"/>
</dbReference>
<evidence type="ECO:0000259" key="1">
    <source>
        <dbReference type="Pfam" id="PF12728"/>
    </source>
</evidence>
<evidence type="ECO:0000313" key="3">
    <source>
        <dbReference type="Proteomes" id="UP000823660"/>
    </source>
</evidence>
<feature type="domain" description="Helix-turn-helix" evidence="1">
    <location>
        <begin position="19"/>
        <end position="64"/>
    </location>
</feature>
<comment type="caution">
    <text evidence="2">The sequence shown here is derived from an EMBL/GenBank/DDBJ whole genome shotgun (WGS) entry which is preliminary data.</text>
</comment>
<gene>
    <name evidence="2" type="ORF">IAB99_05435</name>
</gene>
<reference evidence="2" key="2">
    <citation type="journal article" date="2021" name="PeerJ">
        <title>Extensive microbial diversity within the chicken gut microbiome revealed by metagenomics and culture.</title>
        <authorList>
            <person name="Gilroy R."/>
            <person name="Ravi A."/>
            <person name="Getino M."/>
            <person name="Pursley I."/>
            <person name="Horton D.L."/>
            <person name="Alikhan N.F."/>
            <person name="Baker D."/>
            <person name="Gharbi K."/>
            <person name="Hall N."/>
            <person name="Watson M."/>
            <person name="Adriaenssens E.M."/>
            <person name="Foster-Nyarko E."/>
            <person name="Jarju S."/>
            <person name="Secka A."/>
            <person name="Antonio M."/>
            <person name="Oren A."/>
            <person name="Chaudhuri R.R."/>
            <person name="La Ragione R."/>
            <person name="Hildebrand F."/>
            <person name="Pallen M.J."/>
        </authorList>
    </citation>
    <scope>NUCLEOTIDE SEQUENCE</scope>
    <source>
        <strain evidence="2">B1-15692</strain>
    </source>
</reference>
<evidence type="ECO:0000313" key="2">
    <source>
        <dbReference type="EMBL" id="MBO8467190.1"/>
    </source>
</evidence>
<dbReference type="AlphaFoldDB" id="A0A9D9I7K1"/>
<proteinExistence type="predicted"/>
<protein>
    <submittedName>
        <fullName evidence="2">Helix-turn-helix domain-containing protein</fullName>
    </submittedName>
</protein>
<dbReference type="Gene3D" id="1.10.1660.10">
    <property type="match status" value="1"/>
</dbReference>
<dbReference type="Pfam" id="PF12728">
    <property type="entry name" value="HTH_17"/>
    <property type="match status" value="1"/>
</dbReference>
<organism evidence="2 3">
    <name type="scientific">Candidatus Cryptobacteroides faecipullorum</name>
    <dbReference type="NCBI Taxonomy" id="2840764"/>
    <lineage>
        <taxon>Bacteria</taxon>
        <taxon>Pseudomonadati</taxon>
        <taxon>Bacteroidota</taxon>
        <taxon>Bacteroidia</taxon>
        <taxon>Bacteroidales</taxon>
        <taxon>Candidatus Cryptobacteroides</taxon>
    </lineage>
</organism>
<name>A0A9D9I7K1_9BACT</name>